<dbReference type="InterPro" id="IPR011016">
    <property type="entry name" value="Znf_RING-CH"/>
</dbReference>
<evidence type="ECO:0000256" key="3">
    <source>
        <dbReference type="ARBA" id="ARBA00022833"/>
    </source>
</evidence>
<feature type="domain" description="RING-type" evidence="6">
    <location>
        <begin position="104"/>
        <end position="146"/>
    </location>
</feature>
<evidence type="ECO:0000256" key="2">
    <source>
        <dbReference type="ARBA" id="ARBA00022771"/>
    </source>
</evidence>
<accession>A0A8T2SJU5</accession>
<dbReference type="EMBL" id="CM035424">
    <property type="protein sequence ID" value="KAH7351637.1"/>
    <property type="molecule type" value="Genomic_DNA"/>
</dbReference>
<keyword evidence="3" id="KW-0862">Zinc</keyword>
<keyword evidence="8" id="KW-1185">Reference proteome</keyword>
<dbReference type="InterPro" id="IPR001841">
    <property type="entry name" value="Znf_RING"/>
</dbReference>
<keyword evidence="2 4" id="KW-0863">Zinc-finger</keyword>
<dbReference type="SUPFAM" id="SSF57850">
    <property type="entry name" value="RING/U-box"/>
    <property type="match status" value="1"/>
</dbReference>
<dbReference type="Gene3D" id="3.30.40.10">
    <property type="entry name" value="Zinc/RING finger domain, C3HC4 (zinc finger)"/>
    <property type="match status" value="1"/>
</dbReference>
<dbReference type="PANTHER" id="PTHR46719">
    <property type="entry name" value="TRANSCRIPTION FACTOR C2H2 FAMILY-RELATED"/>
    <property type="match status" value="1"/>
</dbReference>
<evidence type="ECO:0000256" key="1">
    <source>
        <dbReference type="ARBA" id="ARBA00022723"/>
    </source>
</evidence>
<dbReference type="PROSITE" id="PS50089">
    <property type="entry name" value="ZF_RING_2"/>
    <property type="match status" value="1"/>
</dbReference>
<dbReference type="InterPro" id="IPR045899">
    <property type="entry name" value="ATL71-like"/>
</dbReference>
<organism evidence="7 8">
    <name type="scientific">Ceratopteris richardii</name>
    <name type="common">Triangle waterfern</name>
    <dbReference type="NCBI Taxonomy" id="49495"/>
    <lineage>
        <taxon>Eukaryota</taxon>
        <taxon>Viridiplantae</taxon>
        <taxon>Streptophyta</taxon>
        <taxon>Embryophyta</taxon>
        <taxon>Tracheophyta</taxon>
        <taxon>Polypodiopsida</taxon>
        <taxon>Polypodiidae</taxon>
        <taxon>Polypodiales</taxon>
        <taxon>Pteridineae</taxon>
        <taxon>Pteridaceae</taxon>
        <taxon>Parkerioideae</taxon>
        <taxon>Ceratopteris</taxon>
    </lineage>
</organism>
<dbReference type="SMART" id="SM00744">
    <property type="entry name" value="RINGv"/>
    <property type="match status" value="1"/>
</dbReference>
<sequence length="154" mass="17071">MSISMRGGTILIVVGIHHHYASVSELLIWFGIMVPILLVIILDRGTEVHTEEDDSDESTSVSVIVDPPLGVKQQDLCCQLELHPELAFEDACTQSRFVDKGAECQICLEAFIDTDHVALLTPCYHGFHPTCLKNWVLLDTSCPICRGSIEDLHV</sequence>
<dbReference type="GO" id="GO:0008270">
    <property type="term" value="F:zinc ion binding"/>
    <property type="evidence" value="ECO:0007669"/>
    <property type="project" value="UniProtKB-KW"/>
</dbReference>
<name>A0A8T2SJU5_CERRI</name>
<keyword evidence="5" id="KW-0472">Membrane</keyword>
<evidence type="ECO:0000256" key="4">
    <source>
        <dbReference type="PROSITE-ProRule" id="PRU00175"/>
    </source>
</evidence>
<dbReference type="Proteomes" id="UP000825935">
    <property type="component" value="Chromosome 19"/>
</dbReference>
<comment type="caution">
    <text evidence="7">The sequence shown here is derived from an EMBL/GenBank/DDBJ whole genome shotgun (WGS) entry which is preliminary data.</text>
</comment>
<evidence type="ECO:0000259" key="6">
    <source>
        <dbReference type="PROSITE" id="PS50089"/>
    </source>
</evidence>
<protein>
    <recommendedName>
        <fullName evidence="6">RING-type domain-containing protein</fullName>
    </recommendedName>
</protein>
<dbReference type="PANTHER" id="PTHR46719:SF7">
    <property type="entry name" value="RING-H2 FINGER PROTEIN ATL71-RELATED"/>
    <property type="match status" value="1"/>
</dbReference>
<keyword evidence="5" id="KW-1133">Transmembrane helix</keyword>
<dbReference type="AlphaFoldDB" id="A0A8T2SJU5"/>
<dbReference type="InterPro" id="IPR013083">
    <property type="entry name" value="Znf_RING/FYVE/PHD"/>
</dbReference>
<keyword evidence="5" id="KW-0812">Transmembrane</keyword>
<keyword evidence="1" id="KW-0479">Metal-binding</keyword>
<reference evidence="7" key="1">
    <citation type="submission" date="2021-08" db="EMBL/GenBank/DDBJ databases">
        <title>WGS assembly of Ceratopteris richardii.</title>
        <authorList>
            <person name="Marchant D.B."/>
            <person name="Chen G."/>
            <person name="Jenkins J."/>
            <person name="Shu S."/>
            <person name="Leebens-Mack J."/>
            <person name="Grimwood J."/>
            <person name="Schmutz J."/>
            <person name="Soltis P."/>
            <person name="Soltis D."/>
            <person name="Chen Z.-H."/>
        </authorList>
    </citation>
    <scope>NUCLEOTIDE SEQUENCE</scope>
    <source>
        <strain evidence="7">Whitten #5841</strain>
        <tissue evidence="7">Leaf</tissue>
    </source>
</reference>
<proteinExistence type="predicted"/>
<evidence type="ECO:0000313" key="7">
    <source>
        <dbReference type="EMBL" id="KAH7351637.1"/>
    </source>
</evidence>
<evidence type="ECO:0000256" key="5">
    <source>
        <dbReference type="SAM" id="Phobius"/>
    </source>
</evidence>
<evidence type="ECO:0000313" key="8">
    <source>
        <dbReference type="Proteomes" id="UP000825935"/>
    </source>
</evidence>
<dbReference type="Pfam" id="PF13639">
    <property type="entry name" value="zf-RING_2"/>
    <property type="match status" value="1"/>
</dbReference>
<gene>
    <name evidence="7" type="ORF">KP509_19G007200</name>
</gene>
<dbReference type="SMART" id="SM00184">
    <property type="entry name" value="RING"/>
    <property type="match status" value="1"/>
</dbReference>
<feature type="transmembrane region" description="Helical" evidence="5">
    <location>
        <begin position="20"/>
        <end position="42"/>
    </location>
</feature>
<dbReference type="OrthoDB" id="8062037at2759"/>